<dbReference type="InterPro" id="IPR016181">
    <property type="entry name" value="Acyl_CoA_acyltransferase"/>
</dbReference>
<evidence type="ECO:0000259" key="2">
    <source>
        <dbReference type="PROSITE" id="PS51186"/>
    </source>
</evidence>
<dbReference type="GO" id="GO:0016747">
    <property type="term" value="F:acyltransferase activity, transferring groups other than amino-acyl groups"/>
    <property type="evidence" value="ECO:0007669"/>
    <property type="project" value="InterPro"/>
</dbReference>
<keyword evidence="4" id="KW-1185">Reference proteome</keyword>
<dbReference type="InterPro" id="IPR000182">
    <property type="entry name" value="GNAT_dom"/>
</dbReference>
<keyword evidence="3" id="KW-0808">Transferase</keyword>
<dbReference type="Gene3D" id="3.40.630.30">
    <property type="match status" value="1"/>
</dbReference>
<evidence type="ECO:0000256" key="1">
    <source>
        <dbReference type="SAM" id="MobiDB-lite"/>
    </source>
</evidence>
<dbReference type="PROSITE" id="PS51186">
    <property type="entry name" value="GNAT"/>
    <property type="match status" value="1"/>
</dbReference>
<feature type="compositionally biased region" description="Basic residues" evidence="1">
    <location>
        <begin position="1"/>
        <end position="10"/>
    </location>
</feature>
<dbReference type="Pfam" id="PF13302">
    <property type="entry name" value="Acetyltransf_3"/>
    <property type="match status" value="1"/>
</dbReference>
<dbReference type="OrthoDB" id="9797989at2"/>
<evidence type="ECO:0000313" key="3">
    <source>
        <dbReference type="EMBL" id="ATQ41609.1"/>
    </source>
</evidence>
<organism evidence="3 4">
    <name type="scientific">Caulobacter mirabilis</name>
    <dbReference type="NCBI Taxonomy" id="69666"/>
    <lineage>
        <taxon>Bacteria</taxon>
        <taxon>Pseudomonadati</taxon>
        <taxon>Pseudomonadota</taxon>
        <taxon>Alphaproteobacteria</taxon>
        <taxon>Caulobacterales</taxon>
        <taxon>Caulobacteraceae</taxon>
        <taxon>Caulobacter</taxon>
    </lineage>
</organism>
<dbReference type="Proteomes" id="UP000228945">
    <property type="component" value="Chromosome"/>
</dbReference>
<proteinExistence type="predicted"/>
<name>A0A2D2AUC4_9CAUL</name>
<dbReference type="PANTHER" id="PTHR43792:SF13">
    <property type="entry name" value="ACETYLTRANSFERASE"/>
    <property type="match status" value="1"/>
</dbReference>
<reference evidence="3 4" key="1">
    <citation type="submission" date="2017-10" db="EMBL/GenBank/DDBJ databases">
        <title>Genome sequence of Caulobacter mirabilis FWC38.</title>
        <authorList>
            <person name="Fiebig A."/>
            <person name="Crosson S."/>
        </authorList>
    </citation>
    <scope>NUCLEOTIDE SEQUENCE [LARGE SCALE GENOMIC DNA]</scope>
    <source>
        <strain evidence="3 4">FWC 38</strain>
    </source>
</reference>
<evidence type="ECO:0000313" key="4">
    <source>
        <dbReference type="Proteomes" id="UP000228945"/>
    </source>
</evidence>
<protein>
    <submittedName>
        <fullName evidence="3">GNAT family N-acetyltransferase</fullName>
    </submittedName>
</protein>
<dbReference type="KEGG" id="cmb:CSW64_03860"/>
<dbReference type="EMBL" id="CP024201">
    <property type="protein sequence ID" value="ATQ41609.1"/>
    <property type="molecule type" value="Genomic_DNA"/>
</dbReference>
<sequence>MEPVERRRHQLHDDGHPSGEGGMTIRTTRLRLEPARLADLEAFERDGEAGLLRALDVQAVDGWAGSDALEAVGRSAAFLREHPHAAAWWMHLFFDAADGRLIGLGGYKGAPASGFVEIGYELAPSVRGRGLATEAARGMVDHAFAQPEIDHVVAHTLPEENASVAILRRLGFHLDDVVEDEDVGAVWRWRLNRA</sequence>
<feature type="domain" description="N-acetyltransferase" evidence="2">
    <location>
        <begin position="50"/>
        <end position="193"/>
    </location>
</feature>
<feature type="region of interest" description="Disordered" evidence="1">
    <location>
        <begin position="1"/>
        <end position="24"/>
    </location>
</feature>
<dbReference type="AlphaFoldDB" id="A0A2D2AUC4"/>
<gene>
    <name evidence="3" type="ORF">CSW64_03860</name>
</gene>
<dbReference type="PANTHER" id="PTHR43792">
    <property type="entry name" value="GNAT FAMILY, PUTATIVE (AFU_ORTHOLOGUE AFUA_3G00765)-RELATED-RELATED"/>
    <property type="match status" value="1"/>
</dbReference>
<dbReference type="SUPFAM" id="SSF55729">
    <property type="entry name" value="Acyl-CoA N-acyltransferases (Nat)"/>
    <property type="match status" value="1"/>
</dbReference>
<accession>A0A2D2AUC4</accession>
<dbReference type="InterPro" id="IPR051531">
    <property type="entry name" value="N-acetyltransferase"/>
</dbReference>